<sequence length="113" mass="12756">MPYAPKLTPSKKGAVVSLRKDANWTYKDLAAKFERPAATIKSIVRHYERYGTVYDQWGPGRPPRISRQGEERLVRAVKLAPKHNAGFWGRRIGLSRQQTVVISRIVADSGPNL</sequence>
<accession>A0ACC2XLD8</accession>
<reference evidence="1" key="1">
    <citation type="submission" date="2023-04" db="EMBL/GenBank/DDBJ databases">
        <title>Draft Genome sequencing of Naganishia species isolated from polar environments using Oxford Nanopore Technology.</title>
        <authorList>
            <person name="Leo P."/>
            <person name="Venkateswaran K."/>
        </authorList>
    </citation>
    <scope>NUCLEOTIDE SEQUENCE</scope>
    <source>
        <strain evidence="1">DBVPG 5303</strain>
    </source>
</reference>
<comment type="caution">
    <text evidence="1">The sequence shown here is derived from an EMBL/GenBank/DDBJ whole genome shotgun (WGS) entry which is preliminary data.</text>
</comment>
<dbReference type="EMBL" id="JASBWV010000012">
    <property type="protein sequence ID" value="KAJ9123527.1"/>
    <property type="molecule type" value="Genomic_DNA"/>
</dbReference>
<proteinExistence type="predicted"/>
<evidence type="ECO:0000313" key="2">
    <source>
        <dbReference type="Proteomes" id="UP001234202"/>
    </source>
</evidence>
<keyword evidence="2" id="KW-1185">Reference proteome</keyword>
<organism evidence="1 2">
    <name type="scientific">Naganishia onofrii</name>
    <dbReference type="NCBI Taxonomy" id="1851511"/>
    <lineage>
        <taxon>Eukaryota</taxon>
        <taxon>Fungi</taxon>
        <taxon>Dikarya</taxon>
        <taxon>Basidiomycota</taxon>
        <taxon>Agaricomycotina</taxon>
        <taxon>Tremellomycetes</taxon>
        <taxon>Filobasidiales</taxon>
        <taxon>Filobasidiaceae</taxon>
        <taxon>Naganishia</taxon>
    </lineage>
</organism>
<gene>
    <name evidence="1" type="ORF">QFC24_003742</name>
</gene>
<dbReference type="Proteomes" id="UP001234202">
    <property type="component" value="Unassembled WGS sequence"/>
</dbReference>
<evidence type="ECO:0000313" key="1">
    <source>
        <dbReference type="EMBL" id="KAJ9123527.1"/>
    </source>
</evidence>
<protein>
    <submittedName>
        <fullName evidence="1">Uncharacterized protein</fullName>
    </submittedName>
</protein>
<name>A0ACC2XLD8_9TREE</name>